<comment type="caution">
    <text evidence="2">The sequence shown here is derived from an EMBL/GenBank/DDBJ whole genome shotgun (WGS) entry which is preliminary data.</text>
</comment>
<dbReference type="InterPro" id="IPR051049">
    <property type="entry name" value="Dienelactone_hydrolase-like"/>
</dbReference>
<dbReference type="RefSeq" id="WP_133802665.1">
    <property type="nucleotide sequence ID" value="NZ_SNWQ01000013.1"/>
</dbReference>
<dbReference type="Pfam" id="PF01738">
    <property type="entry name" value="DLH"/>
    <property type="match status" value="1"/>
</dbReference>
<dbReference type="SUPFAM" id="SSF53474">
    <property type="entry name" value="alpha/beta-Hydrolases"/>
    <property type="match status" value="1"/>
</dbReference>
<accession>A0A4R6K765</accession>
<proteinExistence type="predicted"/>
<dbReference type="PANTHER" id="PTHR46623:SF6">
    <property type="entry name" value="ALPHA_BETA-HYDROLASES SUPERFAMILY PROTEIN"/>
    <property type="match status" value="1"/>
</dbReference>
<feature type="domain" description="Dienelactone hydrolase" evidence="1">
    <location>
        <begin position="16"/>
        <end position="218"/>
    </location>
</feature>
<dbReference type="OrthoDB" id="9787933at2"/>
<dbReference type="Gene3D" id="3.40.50.1820">
    <property type="entry name" value="alpha/beta hydrolase"/>
    <property type="match status" value="1"/>
</dbReference>
<dbReference type="PANTHER" id="PTHR46623">
    <property type="entry name" value="CARBOXYMETHYLENEBUTENOLIDASE-RELATED"/>
    <property type="match status" value="1"/>
</dbReference>
<dbReference type="AlphaFoldDB" id="A0A4R6K765"/>
<dbReference type="InterPro" id="IPR029058">
    <property type="entry name" value="AB_hydrolase_fold"/>
</dbReference>
<evidence type="ECO:0000313" key="2">
    <source>
        <dbReference type="EMBL" id="TDO45321.1"/>
    </source>
</evidence>
<organism evidence="2 3">
    <name type="scientific">Kribbella caucasensis</name>
    <dbReference type="NCBI Taxonomy" id="2512215"/>
    <lineage>
        <taxon>Bacteria</taxon>
        <taxon>Bacillati</taxon>
        <taxon>Actinomycetota</taxon>
        <taxon>Actinomycetes</taxon>
        <taxon>Propionibacteriales</taxon>
        <taxon>Kribbellaceae</taxon>
        <taxon>Kribbella</taxon>
    </lineage>
</organism>
<reference evidence="2 3" key="1">
    <citation type="submission" date="2019-03" db="EMBL/GenBank/DDBJ databases">
        <title>Genomic Encyclopedia of Type Strains, Phase III (KMG-III): the genomes of soil and plant-associated and newly described type strains.</title>
        <authorList>
            <person name="Whitman W."/>
        </authorList>
    </citation>
    <scope>NUCLEOTIDE SEQUENCE [LARGE SCALE GENOMIC DNA]</scope>
    <source>
        <strain evidence="2 3">VKM Ac-2527</strain>
    </source>
</reference>
<name>A0A4R6K765_9ACTN</name>
<dbReference type="Proteomes" id="UP000295388">
    <property type="component" value="Unassembled WGS sequence"/>
</dbReference>
<protein>
    <submittedName>
        <fullName evidence="2">Carboxymethylenebutenolidase</fullName>
    </submittedName>
</protein>
<gene>
    <name evidence="2" type="ORF">EV643_11394</name>
</gene>
<keyword evidence="3" id="KW-1185">Reference proteome</keyword>
<dbReference type="EMBL" id="SNWQ01000013">
    <property type="protein sequence ID" value="TDO45321.1"/>
    <property type="molecule type" value="Genomic_DNA"/>
</dbReference>
<dbReference type="InterPro" id="IPR002925">
    <property type="entry name" value="Dienelactn_hydro"/>
</dbReference>
<evidence type="ECO:0000313" key="3">
    <source>
        <dbReference type="Proteomes" id="UP000295388"/>
    </source>
</evidence>
<dbReference type="GO" id="GO:0016787">
    <property type="term" value="F:hydrolase activity"/>
    <property type="evidence" value="ECO:0007669"/>
    <property type="project" value="InterPro"/>
</dbReference>
<evidence type="ECO:0000259" key="1">
    <source>
        <dbReference type="Pfam" id="PF01738"/>
    </source>
</evidence>
<sequence>MTLEIDTGTGLMPVHVWEPAGGDGPGLLLLQEIFGVTDYIQDRAAQLAALGYYVVVPEIFWRLDDVDLDPDAPDLLDRALAVLGRLDWAAAVSDSVAALEYLRGRDTAVGVIGFCFGGGLGFNVAAVSSPDVLVSYYGSALPNLLDLAPKVTATSLHHFGDADDYLAPATVDQIVAALGDAEVYRYPGAGHAFDNPMPAFHHSEASALAWQRTTEFLSLHLPPSEDPA</sequence>